<evidence type="ECO:0000313" key="2">
    <source>
        <dbReference type="Proteomes" id="UP000034076"/>
    </source>
</evidence>
<dbReference type="EC" id="3.5.1.9" evidence="1"/>
<keyword evidence="1" id="KW-0378">Hydrolase</keyword>
<name>A0A0M2NNS7_9FIRM</name>
<proteinExistence type="predicted"/>
<dbReference type="AlphaFoldDB" id="A0A0M2NNS7"/>
<dbReference type="RefSeq" id="WP_046442510.1">
    <property type="nucleotide sequence ID" value="NZ_CAUERS010000008.1"/>
</dbReference>
<dbReference type="PANTHER" id="PTHR31118">
    <property type="entry name" value="CYCLASE-LIKE PROTEIN 2"/>
    <property type="match status" value="1"/>
</dbReference>
<comment type="caution">
    <text evidence="1">The sequence shown here is derived from an EMBL/GenBank/DDBJ whole genome shotgun (WGS) entry which is preliminary data.</text>
</comment>
<keyword evidence="2" id="KW-1185">Reference proteome</keyword>
<dbReference type="EMBL" id="LAYJ01000053">
    <property type="protein sequence ID" value="KKI51870.1"/>
    <property type="molecule type" value="Genomic_DNA"/>
</dbReference>
<dbReference type="STRING" id="270498.CHK_0553"/>
<dbReference type="GO" id="GO:0019441">
    <property type="term" value="P:L-tryptophan catabolic process to kynurenine"/>
    <property type="evidence" value="ECO:0007669"/>
    <property type="project" value="InterPro"/>
</dbReference>
<evidence type="ECO:0000313" key="1">
    <source>
        <dbReference type="EMBL" id="KKI51870.1"/>
    </source>
</evidence>
<dbReference type="InterPro" id="IPR037175">
    <property type="entry name" value="KFase_sf"/>
</dbReference>
<protein>
    <submittedName>
        <fullName evidence="1">Kynurenine formamidase, bacterial</fullName>
        <ecNumber evidence="1">3.5.1.9</ecNumber>
    </submittedName>
</protein>
<organism evidence="1 2">
    <name type="scientific">Christensenella hongkongensis</name>
    <dbReference type="NCBI Taxonomy" id="270498"/>
    <lineage>
        <taxon>Bacteria</taxon>
        <taxon>Bacillati</taxon>
        <taxon>Bacillota</taxon>
        <taxon>Clostridia</taxon>
        <taxon>Christensenellales</taxon>
        <taxon>Christensenellaceae</taxon>
        <taxon>Christensenella</taxon>
    </lineage>
</organism>
<dbReference type="SUPFAM" id="SSF102198">
    <property type="entry name" value="Putative cyclase"/>
    <property type="match status" value="1"/>
</dbReference>
<accession>A0A0M2NNS7</accession>
<dbReference type="PANTHER" id="PTHR31118:SF12">
    <property type="entry name" value="CYCLASE-LIKE PROTEIN 2"/>
    <property type="match status" value="1"/>
</dbReference>
<sequence>MTKLIDLTAEMYDGAPTMPMDPKLSISWHCNLDTLGYNLSRVTTSTHQGTHFDSPRHFFYDGQTIDKISLERCVTRAFKVDLTAKKPGEPITVADIEPYADKIEAGLAVLLHTGWDKVFPKDEFFNDFPVVSRELAEWFARKKTKLVGMDMPTPNGKDWKYIHETMLGNDVLIIEGLANMEELAAGEEFTLIALPLRLKDRDGSPIRAVAMVD</sequence>
<dbReference type="Gene3D" id="3.50.30.50">
    <property type="entry name" value="Putative cyclase"/>
    <property type="match status" value="1"/>
</dbReference>
<dbReference type="Proteomes" id="UP000034076">
    <property type="component" value="Unassembled WGS sequence"/>
</dbReference>
<dbReference type="OrthoDB" id="9796085at2"/>
<reference evidence="1 2" key="1">
    <citation type="submission" date="2015-04" db="EMBL/GenBank/DDBJ databases">
        <title>Draft genome sequence of bacteremic isolate Catabacter hongkongensis type strain HKU16T.</title>
        <authorList>
            <person name="Lau S.K."/>
            <person name="Teng J.L."/>
            <person name="Huang Y."/>
            <person name="Curreem S.O."/>
            <person name="Tsui S.K."/>
            <person name="Woo P.C."/>
        </authorList>
    </citation>
    <scope>NUCLEOTIDE SEQUENCE [LARGE SCALE GENOMIC DNA]</scope>
    <source>
        <strain evidence="1 2">HKU16</strain>
    </source>
</reference>
<dbReference type="Pfam" id="PF04199">
    <property type="entry name" value="Cyclase"/>
    <property type="match status" value="1"/>
</dbReference>
<dbReference type="InterPro" id="IPR007325">
    <property type="entry name" value="KFase/CYL"/>
</dbReference>
<dbReference type="GO" id="GO:0004061">
    <property type="term" value="F:arylformamidase activity"/>
    <property type="evidence" value="ECO:0007669"/>
    <property type="project" value="UniProtKB-EC"/>
</dbReference>
<gene>
    <name evidence="1" type="ORF">CHK_0553</name>
</gene>